<sequence>MIIGSAIRPIGGEFHCGDAAKWWMDGPNWTLCLADGLGHGRDAADAARAALTHAELCRSLPPAAMLEEIDRKIRDTRGCAMTIIQLDSEARTLCHAGIGNVRAGLFGERSFRFEGTPGIVGGRIRQPQTVEANWMNGDVLVIWTDGLATSLTLAEDCLRLKADPDRLAHRLLVRFETPRDDAGVLCCYLESDGA</sequence>
<reference evidence="2 3" key="1">
    <citation type="journal article" date="2012" name="J. Bacteriol.">
        <title>Draft Genome Sequence of the Purple Photosynthetic Bacterium Phaeospirillum molischianum DSM120, a Particularly Versatile Bacterium.</title>
        <authorList>
            <person name="Duquesne K."/>
            <person name="Prima V."/>
            <person name="Ji B."/>
            <person name="Rouy Z."/>
            <person name="Medigue C."/>
            <person name="Talla E."/>
            <person name="Sturgis J.N."/>
        </authorList>
    </citation>
    <scope>NUCLEOTIDE SEQUENCE [LARGE SCALE GENOMIC DNA]</scope>
    <source>
        <strain evidence="3">DSM120</strain>
    </source>
</reference>
<dbReference type="InterPro" id="IPR001932">
    <property type="entry name" value="PPM-type_phosphatase-like_dom"/>
</dbReference>
<dbReference type="SMART" id="SM00331">
    <property type="entry name" value="PP2C_SIG"/>
    <property type="match status" value="1"/>
</dbReference>
<dbReference type="STRING" id="1150626.PHAMO_380028"/>
<dbReference type="EMBL" id="CAHP01000032">
    <property type="protein sequence ID" value="CCG42360.1"/>
    <property type="molecule type" value="Genomic_DNA"/>
</dbReference>
<dbReference type="Gene3D" id="3.60.40.10">
    <property type="entry name" value="PPM-type phosphatase domain"/>
    <property type="match status" value="1"/>
</dbReference>
<dbReference type="PANTHER" id="PTHR35801">
    <property type="entry name" value="PHOSPHOSERINE PHOSPHATASE RSBX"/>
    <property type="match status" value="1"/>
</dbReference>
<dbReference type="AlphaFoldDB" id="H8FVH2"/>
<name>H8FVH2_MAGML</name>
<gene>
    <name evidence="2" type="ORF">PHAMO_380028</name>
</gene>
<evidence type="ECO:0000313" key="3">
    <source>
        <dbReference type="Proteomes" id="UP000004169"/>
    </source>
</evidence>
<dbReference type="InterPro" id="IPR039248">
    <property type="entry name" value="Ptase_RsbX"/>
</dbReference>
<accession>H8FVH2</accession>
<dbReference type="eggNOG" id="COG2208">
    <property type="taxonomic scope" value="Bacteria"/>
</dbReference>
<dbReference type="PANTHER" id="PTHR35801:SF1">
    <property type="entry name" value="PHOSPHOSERINE PHOSPHATASE RSBX"/>
    <property type="match status" value="1"/>
</dbReference>
<organism evidence="2 3">
    <name type="scientific">Magnetospirillum molischianum DSM 120</name>
    <dbReference type="NCBI Taxonomy" id="1150626"/>
    <lineage>
        <taxon>Bacteria</taxon>
        <taxon>Pseudomonadati</taxon>
        <taxon>Pseudomonadota</taxon>
        <taxon>Alphaproteobacteria</taxon>
        <taxon>Rhodospirillales</taxon>
        <taxon>Rhodospirillaceae</taxon>
        <taxon>Magnetospirillum</taxon>
    </lineage>
</organism>
<dbReference type="SUPFAM" id="SSF81606">
    <property type="entry name" value="PP2C-like"/>
    <property type="match status" value="1"/>
</dbReference>
<dbReference type="RefSeq" id="WP_002730040.1">
    <property type="nucleotide sequence ID" value="NZ_CAHP01000032.1"/>
</dbReference>
<dbReference type="Pfam" id="PF07228">
    <property type="entry name" value="SpoIIE"/>
    <property type="match status" value="1"/>
</dbReference>
<dbReference type="OrthoDB" id="479131at2"/>
<protein>
    <submittedName>
        <fullName evidence="2">Protein serine/threonine phosphatase</fullName>
    </submittedName>
</protein>
<proteinExistence type="predicted"/>
<dbReference type="InterPro" id="IPR036457">
    <property type="entry name" value="PPM-type-like_dom_sf"/>
</dbReference>
<feature type="domain" description="PPM-type phosphatase" evidence="1">
    <location>
        <begin position="1"/>
        <end position="189"/>
    </location>
</feature>
<comment type="caution">
    <text evidence="2">The sequence shown here is derived from an EMBL/GenBank/DDBJ whole genome shotgun (WGS) entry which is preliminary data.</text>
</comment>
<evidence type="ECO:0000259" key="1">
    <source>
        <dbReference type="SMART" id="SM00331"/>
    </source>
</evidence>
<dbReference type="Proteomes" id="UP000004169">
    <property type="component" value="Unassembled WGS sequence"/>
</dbReference>
<evidence type="ECO:0000313" key="2">
    <source>
        <dbReference type="EMBL" id="CCG42360.1"/>
    </source>
</evidence>
<keyword evidence="3" id="KW-1185">Reference proteome</keyword>